<dbReference type="AlphaFoldDB" id="A0A168NA82"/>
<keyword evidence="2" id="KW-1185">Reference proteome</keyword>
<dbReference type="Proteomes" id="UP000077051">
    <property type="component" value="Unassembled WGS sequence"/>
</dbReference>
<dbReference type="OrthoDB" id="2289379at2759"/>
<protein>
    <submittedName>
        <fullName evidence="1">Uncharacterized protein</fullName>
    </submittedName>
</protein>
<name>A0A168NA82_MUCCL</name>
<gene>
    <name evidence="1" type="ORF">MUCCIDRAFT_159702</name>
</gene>
<dbReference type="STRING" id="747725.A0A168NA82"/>
<dbReference type="EMBL" id="AMYB01000002">
    <property type="protein sequence ID" value="OAD06009.1"/>
    <property type="molecule type" value="Genomic_DNA"/>
</dbReference>
<evidence type="ECO:0000313" key="2">
    <source>
        <dbReference type="Proteomes" id="UP000077051"/>
    </source>
</evidence>
<evidence type="ECO:0000313" key="1">
    <source>
        <dbReference type="EMBL" id="OAD06009.1"/>
    </source>
</evidence>
<proteinExistence type="predicted"/>
<accession>A0A168NA82</accession>
<sequence>MEVTTFQNKPIKAASKALDYKSAVFSSFFDIRAIHSICKSNSPVFAHILRLLPGCKTVRVLGKLRHPSISDAPTASEGTNSSSISAAADRRVALLKAEKESSQRELKQHRKALADFHRSTSIRKLQQDFNHTSEAKNAIKMVKKRTHELEFDIAEARRKIQLKKQKIQALSWVPSNKQPTFVDNNATCYQRAEDSLVKLEDIRGATFCSTDNGLVTVTETVAFSLDDFKYYINLRNYTRNLDSAKAIHLLTFMAADVFRPPPPSFKVNPKNCSHWRGLTDFQKYIKRHKTKELKQTEKRMSEYPLNVSSMAELGDNYTVHQSAAPFLRAFYYSTPMGKRRRRLEFRSKKFKQKLLHRERAFCSKTTPPIMFIGDRGYGTGSYIKKHQRVGGPWQGKLHGSNTKVFVTNEYNSSQTCLYCYRKLSHTYKQKEGKKTLNRGSFICHNPECVGRFRVLPRDRVSAMAIGLAGLSQVLFGVTIPEFDPHPTAAKSKEFNKKAEEFCRTFIV</sequence>
<comment type="caution">
    <text evidence="1">The sequence shown here is derived from an EMBL/GenBank/DDBJ whole genome shotgun (WGS) entry which is preliminary data.</text>
</comment>
<reference evidence="1 2" key="1">
    <citation type="submission" date="2015-06" db="EMBL/GenBank/DDBJ databases">
        <title>Expansion of signal transduction pathways in fungi by whole-genome duplication.</title>
        <authorList>
            <consortium name="DOE Joint Genome Institute"/>
            <person name="Corrochano L.M."/>
            <person name="Kuo A."/>
            <person name="Marcet-Houben M."/>
            <person name="Polaino S."/>
            <person name="Salamov A."/>
            <person name="Villalobos J.M."/>
            <person name="Alvarez M.I."/>
            <person name="Avalos J."/>
            <person name="Benito E.P."/>
            <person name="Benoit I."/>
            <person name="Burger G."/>
            <person name="Camino L.P."/>
            <person name="Canovas D."/>
            <person name="Cerda-Olmedo E."/>
            <person name="Cheng J.-F."/>
            <person name="Dominguez A."/>
            <person name="Elias M."/>
            <person name="Eslava A.P."/>
            <person name="Glaser F."/>
            <person name="Grimwood J."/>
            <person name="Gutierrez G."/>
            <person name="Heitman J."/>
            <person name="Henrissat B."/>
            <person name="Iturriaga E.A."/>
            <person name="Lang B.F."/>
            <person name="Lavin J.L."/>
            <person name="Lee S."/>
            <person name="Li W."/>
            <person name="Lindquist E."/>
            <person name="Lopez-Garcia S."/>
            <person name="Luque E.M."/>
            <person name="Marcos A.T."/>
            <person name="Martin J."/>
            <person name="Mccluskey K."/>
            <person name="Medina H.R."/>
            <person name="Miralles-Duran A."/>
            <person name="Miyazaki A."/>
            <person name="Munoz-Torres E."/>
            <person name="Oguiza J.A."/>
            <person name="Ohm R."/>
            <person name="Olmedo M."/>
            <person name="Orejas M."/>
            <person name="Ortiz-Castellanos L."/>
            <person name="Pisabarro A.G."/>
            <person name="Rodriguez-Romero J."/>
            <person name="Ruiz-Herrera J."/>
            <person name="Ruiz-Vazquez R."/>
            <person name="Sanz C."/>
            <person name="Schackwitz W."/>
            <person name="Schmutz J."/>
            <person name="Shahriari M."/>
            <person name="Shelest E."/>
            <person name="Silva-Franco F."/>
            <person name="Soanes D."/>
            <person name="Syed K."/>
            <person name="Tagua V.G."/>
            <person name="Talbot N.J."/>
            <person name="Thon M."/>
            <person name="De Vries R.P."/>
            <person name="Wiebenga A."/>
            <person name="Yadav J.S."/>
            <person name="Braun E.L."/>
            <person name="Baker S."/>
            <person name="Garre V."/>
            <person name="Horwitz B."/>
            <person name="Torres-Martinez S."/>
            <person name="Idnurm A."/>
            <person name="Herrera-Estrella A."/>
            <person name="Gabaldon T."/>
            <person name="Grigoriev I.V."/>
        </authorList>
    </citation>
    <scope>NUCLEOTIDE SEQUENCE [LARGE SCALE GENOMIC DNA]</scope>
    <source>
        <strain evidence="1 2">CBS 277.49</strain>
    </source>
</reference>
<organism evidence="1 2">
    <name type="scientific">Mucor lusitanicus CBS 277.49</name>
    <dbReference type="NCBI Taxonomy" id="747725"/>
    <lineage>
        <taxon>Eukaryota</taxon>
        <taxon>Fungi</taxon>
        <taxon>Fungi incertae sedis</taxon>
        <taxon>Mucoromycota</taxon>
        <taxon>Mucoromycotina</taxon>
        <taxon>Mucoromycetes</taxon>
        <taxon>Mucorales</taxon>
        <taxon>Mucorineae</taxon>
        <taxon>Mucoraceae</taxon>
        <taxon>Mucor</taxon>
    </lineage>
</organism>
<dbReference type="VEuPathDB" id="FungiDB:MUCCIDRAFT_159702"/>